<feature type="compositionally biased region" description="Basic residues" evidence="1">
    <location>
        <begin position="468"/>
        <end position="478"/>
    </location>
</feature>
<protein>
    <recommendedName>
        <fullName evidence="2">Micro-fibrillar-associated protein 1 C-terminal domain-containing protein</fullName>
    </recommendedName>
</protein>
<feature type="compositionally biased region" description="Acidic residues" evidence="1">
    <location>
        <begin position="207"/>
        <end position="226"/>
    </location>
</feature>
<accession>A0A5C3LC78</accession>
<sequence length="1081" mass="121962">MSLATTVPRKTAPRLAKPATRYWKGKAPKGAAEIQDDSDEDEEEQNEEEDIPIGDESDDDEQELVRQDVRRGKTSMNIALRDVAVSKEGKVIIAGREESGRTAAEEEEQESEEDESAGEDESQEGSSSEESESEEEQPKVQFRPVFVPKRARVTVAEKDILGQDSEEAQRKREEEAEERRKQSHAMVADSIRRELAESEADARPEEKEDEVPDVDDTDGLDPEGEFEAWRLRELARIKKEKEDELAREQEREEIERRRAMPEEQRMKEDLDHAKKSRDAKPQGQQKFLQKYWHKGAFHQDLEILKRHDFTEATESTLDVSLLPKVMQVKDFGKRSRTKYTHLLDQDTTASTGGFGGTAPVKAGGLGTSGGGCFNCGGPHLKKDCPQVKEMGTGSNSKPVGGRQEPWPNRRETAPYRRDERVSKEPGSRFDKASDNHRQPYRHERDHGFPRKERSRSRSPYRSSGYREKRQHSSGRYRSRSRDRSIDRERERERDKRRLRVRRWTRYNYHPTALLLSTTFPCLSSPLLFSTSTMTHPVKVAVVGSGLAGLTASYLLTKPVRTTNDSSPRKLEVHLFEKAQEIGMDSASTSIPTEAADRFEPAKEWRIDVPMRSFLGGYYRNVIALYRSLGVAFRASNFTYSFSFLDSASTTITTTALYNGGNGLQGVSKPTILIGPQKTKDEHLLDYWTRQLFATALFVLITAQLAVCYAITLWQCLPYWRSSRISKLTLGEWANDVAPKGRVAQLTGMDIAWDDYVQTMLIPLMSAMCTAPEEDILNHPVEEILDYCWLGLGQNHFVLDGGVKEVVSQLSSGIEHQHLGSTIISIRPDPSNNRLISIECVDSNGTSRTFDGFDHIVFATQALRAVPLLKSYATSLPAESHVQREAVEAQIRCLQTFKYCSTIVVNHTDDALLPVDPRDRRDLNLISSDREEENQDSALCVPHTYTMATHTLARPEGHSARFPVVYQTTNPFIPPHKDTVLDVSTFERAVLTVESKQALSGLCKQEHGAWWECPTETRCHLGELQGAGRLDNNKVPGIWICGSYAYSGIPLLEGCVVSARNVVEEGILKTEGLKFQEAPWNI</sequence>
<dbReference type="Proteomes" id="UP000307440">
    <property type="component" value="Unassembled WGS sequence"/>
</dbReference>
<dbReference type="Gene3D" id="3.50.50.60">
    <property type="entry name" value="FAD/NAD(P)-binding domain"/>
    <property type="match status" value="1"/>
</dbReference>
<name>A0A5C3LC78_COPMA</name>
<evidence type="ECO:0000259" key="2">
    <source>
        <dbReference type="Pfam" id="PF06991"/>
    </source>
</evidence>
<feature type="compositionally biased region" description="Basic and acidic residues" evidence="1">
    <location>
        <begin position="84"/>
        <end position="104"/>
    </location>
</feature>
<feature type="compositionally biased region" description="Acidic residues" evidence="1">
    <location>
        <begin position="105"/>
        <end position="135"/>
    </location>
</feature>
<feature type="compositionally biased region" description="Basic and acidic residues" evidence="1">
    <location>
        <begin position="190"/>
        <end position="206"/>
    </location>
</feature>
<feature type="compositionally biased region" description="Basic and acidic residues" evidence="1">
    <location>
        <begin position="241"/>
        <end position="280"/>
    </location>
</feature>
<feature type="compositionally biased region" description="Acidic residues" evidence="1">
    <location>
        <begin position="34"/>
        <end position="62"/>
    </location>
</feature>
<evidence type="ECO:0000256" key="1">
    <source>
        <dbReference type="SAM" id="MobiDB-lite"/>
    </source>
</evidence>
<evidence type="ECO:0000313" key="4">
    <source>
        <dbReference type="Proteomes" id="UP000307440"/>
    </source>
</evidence>
<proteinExistence type="predicted"/>
<feature type="compositionally biased region" description="Basic and acidic residues" evidence="1">
    <location>
        <begin position="479"/>
        <end position="494"/>
    </location>
</feature>
<feature type="region of interest" description="Disordered" evidence="1">
    <location>
        <begin position="1"/>
        <end position="226"/>
    </location>
</feature>
<feature type="compositionally biased region" description="Basic and acidic residues" evidence="1">
    <location>
        <begin position="407"/>
        <end position="451"/>
    </location>
</feature>
<dbReference type="PANTHER" id="PTHR15327">
    <property type="entry name" value="MICROFIBRIL-ASSOCIATED PROTEIN"/>
    <property type="match status" value="1"/>
</dbReference>
<dbReference type="Pfam" id="PF06991">
    <property type="entry name" value="MFAP1"/>
    <property type="match status" value="1"/>
</dbReference>
<evidence type="ECO:0000313" key="3">
    <source>
        <dbReference type="EMBL" id="TFK30674.1"/>
    </source>
</evidence>
<reference evidence="3 4" key="1">
    <citation type="journal article" date="2019" name="Nat. Ecol. Evol.">
        <title>Megaphylogeny resolves global patterns of mushroom evolution.</title>
        <authorList>
            <person name="Varga T."/>
            <person name="Krizsan K."/>
            <person name="Foldi C."/>
            <person name="Dima B."/>
            <person name="Sanchez-Garcia M."/>
            <person name="Sanchez-Ramirez S."/>
            <person name="Szollosi G.J."/>
            <person name="Szarkandi J.G."/>
            <person name="Papp V."/>
            <person name="Albert L."/>
            <person name="Andreopoulos W."/>
            <person name="Angelini C."/>
            <person name="Antonin V."/>
            <person name="Barry K.W."/>
            <person name="Bougher N.L."/>
            <person name="Buchanan P."/>
            <person name="Buyck B."/>
            <person name="Bense V."/>
            <person name="Catcheside P."/>
            <person name="Chovatia M."/>
            <person name="Cooper J."/>
            <person name="Damon W."/>
            <person name="Desjardin D."/>
            <person name="Finy P."/>
            <person name="Geml J."/>
            <person name="Haridas S."/>
            <person name="Hughes K."/>
            <person name="Justo A."/>
            <person name="Karasinski D."/>
            <person name="Kautmanova I."/>
            <person name="Kiss B."/>
            <person name="Kocsube S."/>
            <person name="Kotiranta H."/>
            <person name="LaButti K.M."/>
            <person name="Lechner B.E."/>
            <person name="Liimatainen K."/>
            <person name="Lipzen A."/>
            <person name="Lukacs Z."/>
            <person name="Mihaltcheva S."/>
            <person name="Morgado L.N."/>
            <person name="Niskanen T."/>
            <person name="Noordeloos M.E."/>
            <person name="Ohm R.A."/>
            <person name="Ortiz-Santana B."/>
            <person name="Ovrebo C."/>
            <person name="Racz N."/>
            <person name="Riley R."/>
            <person name="Savchenko A."/>
            <person name="Shiryaev A."/>
            <person name="Soop K."/>
            <person name="Spirin V."/>
            <person name="Szebenyi C."/>
            <person name="Tomsovsky M."/>
            <person name="Tulloss R.E."/>
            <person name="Uehling J."/>
            <person name="Grigoriev I.V."/>
            <person name="Vagvolgyi C."/>
            <person name="Papp T."/>
            <person name="Martin F.M."/>
            <person name="Miettinen O."/>
            <person name="Hibbett D.S."/>
            <person name="Nagy L.G."/>
        </authorList>
    </citation>
    <scope>NUCLEOTIDE SEQUENCE [LARGE SCALE GENOMIC DNA]</scope>
    <source>
        <strain evidence="3 4">CBS 121175</strain>
    </source>
</reference>
<dbReference type="SUPFAM" id="SSF51905">
    <property type="entry name" value="FAD/NAD(P)-binding domain"/>
    <property type="match status" value="1"/>
</dbReference>
<dbReference type="EMBL" id="ML210146">
    <property type="protein sequence ID" value="TFK30674.1"/>
    <property type="molecule type" value="Genomic_DNA"/>
</dbReference>
<feature type="region of interest" description="Disordered" evidence="1">
    <location>
        <begin position="241"/>
        <end position="282"/>
    </location>
</feature>
<dbReference type="InterPro" id="IPR033194">
    <property type="entry name" value="MFAP1"/>
</dbReference>
<dbReference type="AlphaFoldDB" id="A0A5C3LC78"/>
<gene>
    <name evidence="3" type="ORF">FA15DRAFT_579639</name>
</gene>
<dbReference type="OrthoDB" id="1111734at2759"/>
<feature type="compositionally biased region" description="Basic and acidic residues" evidence="1">
    <location>
        <begin position="155"/>
        <end position="180"/>
    </location>
</feature>
<feature type="domain" description="Micro-fibrillar-associated protein 1 C-terminal" evidence="2">
    <location>
        <begin position="132"/>
        <end position="347"/>
    </location>
</feature>
<dbReference type="InterPro" id="IPR036188">
    <property type="entry name" value="FAD/NAD-bd_sf"/>
</dbReference>
<dbReference type="Pfam" id="PF13450">
    <property type="entry name" value="NAD_binding_8"/>
    <property type="match status" value="1"/>
</dbReference>
<organism evidence="3 4">
    <name type="scientific">Coprinopsis marcescibilis</name>
    <name type="common">Agaric fungus</name>
    <name type="synonym">Psathyrella marcescibilis</name>
    <dbReference type="NCBI Taxonomy" id="230819"/>
    <lineage>
        <taxon>Eukaryota</taxon>
        <taxon>Fungi</taxon>
        <taxon>Dikarya</taxon>
        <taxon>Basidiomycota</taxon>
        <taxon>Agaricomycotina</taxon>
        <taxon>Agaricomycetes</taxon>
        <taxon>Agaricomycetidae</taxon>
        <taxon>Agaricales</taxon>
        <taxon>Agaricineae</taxon>
        <taxon>Psathyrellaceae</taxon>
        <taxon>Coprinopsis</taxon>
    </lineage>
</organism>
<feature type="region of interest" description="Disordered" evidence="1">
    <location>
        <begin position="386"/>
        <end position="494"/>
    </location>
</feature>
<dbReference type="InterPro" id="IPR009730">
    <property type="entry name" value="MFAP1_C"/>
</dbReference>
<keyword evidence="4" id="KW-1185">Reference proteome</keyword>
<dbReference type="STRING" id="230819.A0A5C3LC78"/>